<evidence type="ECO:0000313" key="2">
    <source>
        <dbReference type="Proteomes" id="UP000236723"/>
    </source>
</evidence>
<reference evidence="2" key="1">
    <citation type="submission" date="2016-10" db="EMBL/GenBank/DDBJ databases">
        <authorList>
            <person name="Varghese N."/>
            <person name="Submissions S."/>
        </authorList>
    </citation>
    <scope>NUCLEOTIDE SEQUENCE [LARGE SCALE GENOMIC DNA]</scope>
    <source>
        <strain evidence="2">DSM 43163</strain>
    </source>
</reference>
<sequence>MTASDGSPGVVGLWQVGSLAQGAGDAWSDLDLVVVPIDQILSDVVTDPVQILGAGERVLFVFRRPVNGPAGGTYAGICFEVEHLPLWVDCYVWPLQTAQVPGDARVLVERRDHPIPRTADEFSALVDRHRAPSAGGGESDQDRQRFCLLATLVASKNLARGDQSGAARMLRWVDVPAIDVTQVTSVIAGLRHLLTTVTDPDLADAVQATANWVDMAEALAPSAP</sequence>
<dbReference type="AlphaFoldDB" id="A0A1H6CMR0"/>
<gene>
    <name evidence="1" type="ORF">SAMN04489712_110214</name>
</gene>
<dbReference type="InterPro" id="IPR043519">
    <property type="entry name" value="NT_sf"/>
</dbReference>
<organism evidence="1 2">
    <name type="scientific">Thermomonospora echinospora</name>
    <dbReference type="NCBI Taxonomy" id="1992"/>
    <lineage>
        <taxon>Bacteria</taxon>
        <taxon>Bacillati</taxon>
        <taxon>Actinomycetota</taxon>
        <taxon>Actinomycetes</taxon>
        <taxon>Streptosporangiales</taxon>
        <taxon>Thermomonosporaceae</taxon>
        <taxon>Thermomonospora</taxon>
    </lineage>
</organism>
<keyword evidence="2" id="KW-1185">Reference proteome</keyword>
<evidence type="ECO:0008006" key="3">
    <source>
        <dbReference type="Google" id="ProtNLM"/>
    </source>
</evidence>
<accession>A0A1H6CMR0</accession>
<dbReference type="EMBL" id="FNVO01000010">
    <property type="protein sequence ID" value="SEG74329.1"/>
    <property type="molecule type" value="Genomic_DNA"/>
</dbReference>
<proteinExistence type="predicted"/>
<protein>
    <recommendedName>
        <fullName evidence="3">Nucleotidyltransferase domain-containing protein</fullName>
    </recommendedName>
</protein>
<name>A0A1H6CMR0_9ACTN</name>
<dbReference type="Proteomes" id="UP000236723">
    <property type="component" value="Unassembled WGS sequence"/>
</dbReference>
<evidence type="ECO:0000313" key="1">
    <source>
        <dbReference type="EMBL" id="SEG74329.1"/>
    </source>
</evidence>
<dbReference type="Gene3D" id="3.30.460.10">
    <property type="entry name" value="Beta Polymerase, domain 2"/>
    <property type="match status" value="1"/>
</dbReference>